<dbReference type="STRING" id="1260918.AWC06_16545"/>
<dbReference type="InterPro" id="IPR011991">
    <property type="entry name" value="ArsR-like_HTH"/>
</dbReference>
<name>A0A1X1US96_9MYCO</name>
<sequence>MSDVSTPERDFGSVANLIGDPARAAMLAALADGRALPATELARRADVHPATASTHLRRLVEGGLIRVRAQGRHRYHEIVNPEVAAVLEAIAHVAPGAPVRSLDEPRATTGLAEARTCYDHLAGRRGVQLRDRLLATRALRRLDDRDHELTDRGQRLLVTLGIELASVRASRRVFARCCVDWTDRRFHLAGALPAAITSAFIARGWLTRGPGRSLRVADDYDDNLEKWLAT</sequence>
<dbReference type="PANTHER" id="PTHR39168:SF1">
    <property type="entry name" value="TRANSCRIPTIONAL REGULATORY PROTEIN"/>
    <property type="match status" value="1"/>
</dbReference>
<dbReference type="SUPFAM" id="SSF46785">
    <property type="entry name" value="Winged helix' DNA-binding domain"/>
    <property type="match status" value="1"/>
</dbReference>
<feature type="domain" description="HTH arsR-type" evidence="1">
    <location>
        <begin position="4"/>
        <end position="98"/>
    </location>
</feature>
<dbReference type="EMBL" id="LQOW01000024">
    <property type="protein sequence ID" value="ORV59722.1"/>
    <property type="molecule type" value="Genomic_DNA"/>
</dbReference>
<dbReference type="CDD" id="cd00090">
    <property type="entry name" value="HTH_ARSR"/>
    <property type="match status" value="1"/>
</dbReference>
<dbReference type="GO" id="GO:0097063">
    <property type="term" value="F:cadmium ion sensor activity"/>
    <property type="evidence" value="ECO:0007669"/>
    <property type="project" value="TreeGrafter"/>
</dbReference>
<dbReference type="GO" id="GO:0003700">
    <property type="term" value="F:DNA-binding transcription factor activity"/>
    <property type="evidence" value="ECO:0007669"/>
    <property type="project" value="InterPro"/>
</dbReference>
<dbReference type="InterPro" id="IPR036390">
    <property type="entry name" value="WH_DNA-bd_sf"/>
</dbReference>
<dbReference type="GO" id="GO:0010288">
    <property type="term" value="P:response to lead ion"/>
    <property type="evidence" value="ECO:0007669"/>
    <property type="project" value="TreeGrafter"/>
</dbReference>
<dbReference type="InterPro" id="IPR001845">
    <property type="entry name" value="HTH_ArsR_DNA-bd_dom"/>
</dbReference>
<comment type="caution">
    <text evidence="2">The sequence shown here is derived from an EMBL/GenBank/DDBJ whole genome shotgun (WGS) entry which is preliminary data.</text>
</comment>
<dbReference type="Proteomes" id="UP000194000">
    <property type="component" value="Unassembled WGS sequence"/>
</dbReference>
<accession>A0A1X1US96</accession>
<evidence type="ECO:0000313" key="3">
    <source>
        <dbReference type="Proteomes" id="UP000194000"/>
    </source>
</evidence>
<protein>
    <recommendedName>
        <fullName evidence="1">HTH arsR-type domain-containing protein</fullName>
    </recommendedName>
</protein>
<dbReference type="AlphaFoldDB" id="A0A1X1US96"/>
<dbReference type="RefSeq" id="WP_211281956.1">
    <property type="nucleotide sequence ID" value="NZ_JACKVI010000014.1"/>
</dbReference>
<dbReference type="PANTHER" id="PTHR39168">
    <property type="entry name" value="TRANSCRIPTIONAL REGULATOR-RELATED"/>
    <property type="match status" value="1"/>
</dbReference>
<dbReference type="Pfam" id="PF12840">
    <property type="entry name" value="HTH_20"/>
    <property type="match status" value="1"/>
</dbReference>
<keyword evidence="3" id="KW-1185">Reference proteome</keyword>
<gene>
    <name evidence="2" type="ORF">AWC06_16545</name>
</gene>
<dbReference type="SMART" id="SM00418">
    <property type="entry name" value="HTH_ARSR"/>
    <property type="match status" value="1"/>
</dbReference>
<dbReference type="InterPro" id="IPR036388">
    <property type="entry name" value="WH-like_DNA-bd_sf"/>
</dbReference>
<dbReference type="GO" id="GO:0003677">
    <property type="term" value="F:DNA binding"/>
    <property type="evidence" value="ECO:0007669"/>
    <property type="project" value="TreeGrafter"/>
</dbReference>
<evidence type="ECO:0000313" key="2">
    <source>
        <dbReference type="EMBL" id="ORV59722.1"/>
    </source>
</evidence>
<dbReference type="InterPro" id="IPR052543">
    <property type="entry name" value="HTH_Metal-responsive_Reg"/>
</dbReference>
<dbReference type="GO" id="GO:0046686">
    <property type="term" value="P:response to cadmium ion"/>
    <property type="evidence" value="ECO:0007669"/>
    <property type="project" value="TreeGrafter"/>
</dbReference>
<dbReference type="Gene3D" id="1.10.10.10">
    <property type="entry name" value="Winged helix-like DNA-binding domain superfamily/Winged helix DNA-binding domain"/>
    <property type="match status" value="1"/>
</dbReference>
<organism evidence="2 3">
    <name type="scientific">Mycobacterium fragae</name>
    <dbReference type="NCBI Taxonomy" id="1260918"/>
    <lineage>
        <taxon>Bacteria</taxon>
        <taxon>Bacillati</taxon>
        <taxon>Actinomycetota</taxon>
        <taxon>Actinomycetes</taxon>
        <taxon>Mycobacteriales</taxon>
        <taxon>Mycobacteriaceae</taxon>
        <taxon>Mycobacterium</taxon>
    </lineage>
</organism>
<proteinExistence type="predicted"/>
<dbReference type="GO" id="GO:0032791">
    <property type="term" value="F:lead ion binding"/>
    <property type="evidence" value="ECO:0007669"/>
    <property type="project" value="TreeGrafter"/>
</dbReference>
<reference evidence="2 3" key="1">
    <citation type="submission" date="2016-01" db="EMBL/GenBank/DDBJ databases">
        <title>The new phylogeny of the genus Mycobacterium.</title>
        <authorList>
            <person name="Tarcisio F."/>
            <person name="Conor M."/>
            <person name="Antonella G."/>
            <person name="Elisabetta G."/>
            <person name="Giulia F.S."/>
            <person name="Sara T."/>
            <person name="Anna F."/>
            <person name="Clotilde B."/>
            <person name="Roberto B."/>
            <person name="Veronica D.S."/>
            <person name="Fabio R."/>
            <person name="Monica P."/>
            <person name="Olivier J."/>
            <person name="Enrico T."/>
            <person name="Nicola S."/>
        </authorList>
    </citation>
    <scope>NUCLEOTIDE SEQUENCE [LARGE SCALE GENOMIC DNA]</scope>
    <source>
        <strain evidence="2 3">DSM 45731</strain>
    </source>
</reference>
<dbReference type="PROSITE" id="PS50987">
    <property type="entry name" value="HTH_ARSR_2"/>
    <property type="match status" value="1"/>
</dbReference>
<evidence type="ECO:0000259" key="1">
    <source>
        <dbReference type="PROSITE" id="PS50987"/>
    </source>
</evidence>